<dbReference type="PROSITE" id="PS01124">
    <property type="entry name" value="HTH_ARAC_FAMILY_2"/>
    <property type="match status" value="1"/>
</dbReference>
<dbReference type="SMART" id="SM00448">
    <property type="entry name" value="REC"/>
    <property type="match status" value="1"/>
</dbReference>
<evidence type="ECO:0000259" key="5">
    <source>
        <dbReference type="PROSITE" id="PS01124"/>
    </source>
</evidence>
<proteinExistence type="predicted"/>
<dbReference type="Gene3D" id="3.40.50.2300">
    <property type="match status" value="1"/>
</dbReference>
<dbReference type="GeneID" id="92903833"/>
<dbReference type="Proteomes" id="UP000069912">
    <property type="component" value="Chromosome"/>
</dbReference>
<dbReference type="Pfam" id="PF12833">
    <property type="entry name" value="HTH_18"/>
    <property type="match status" value="1"/>
</dbReference>
<keyword evidence="2" id="KW-0238">DNA-binding</keyword>
<gene>
    <name evidence="7" type="ORF">AWM72_07115</name>
</gene>
<dbReference type="PANTHER" id="PTHR43280">
    <property type="entry name" value="ARAC-FAMILY TRANSCRIPTIONAL REGULATOR"/>
    <property type="match status" value="1"/>
</dbReference>
<dbReference type="Gene3D" id="1.10.10.60">
    <property type="entry name" value="Homeodomain-like"/>
    <property type="match status" value="2"/>
</dbReference>
<dbReference type="Pfam" id="PF00072">
    <property type="entry name" value="Response_reg"/>
    <property type="match status" value="1"/>
</dbReference>
<dbReference type="InterPro" id="IPR011006">
    <property type="entry name" value="CheY-like_superfamily"/>
</dbReference>
<evidence type="ECO:0000313" key="8">
    <source>
        <dbReference type="Proteomes" id="UP000069912"/>
    </source>
</evidence>
<evidence type="ECO:0000256" key="3">
    <source>
        <dbReference type="ARBA" id="ARBA00023163"/>
    </source>
</evidence>
<feature type="domain" description="HTH araC/xylS-type" evidence="5">
    <location>
        <begin position="147"/>
        <end position="246"/>
    </location>
</feature>
<keyword evidence="8" id="KW-1185">Reference proteome</keyword>
<dbReference type="InterPro" id="IPR018062">
    <property type="entry name" value="HTH_AraC-typ_CS"/>
</dbReference>
<name>A0A0X8FCC6_9LACT</name>
<dbReference type="InterPro" id="IPR001789">
    <property type="entry name" value="Sig_transdc_resp-reg_receiver"/>
</dbReference>
<evidence type="ECO:0000313" key="7">
    <source>
        <dbReference type="EMBL" id="AMB94534.1"/>
    </source>
</evidence>
<dbReference type="AlphaFoldDB" id="A0A0X8FCC6"/>
<dbReference type="PROSITE" id="PS00041">
    <property type="entry name" value="HTH_ARAC_FAMILY_1"/>
    <property type="match status" value="1"/>
</dbReference>
<feature type="domain" description="Response regulatory" evidence="6">
    <location>
        <begin position="3"/>
        <end position="118"/>
    </location>
</feature>
<dbReference type="SUPFAM" id="SSF52172">
    <property type="entry name" value="CheY-like"/>
    <property type="match status" value="1"/>
</dbReference>
<dbReference type="GO" id="GO:0000160">
    <property type="term" value="P:phosphorelay signal transduction system"/>
    <property type="evidence" value="ECO:0007669"/>
    <property type="project" value="InterPro"/>
</dbReference>
<reference evidence="8" key="2">
    <citation type="submission" date="2016-01" db="EMBL/GenBank/DDBJ databases">
        <title>Six Aerococcus type strain genome sequencing and assembly using PacBio and Illumina Hiseq.</title>
        <authorList>
            <person name="Carkaci D."/>
            <person name="Dargis R."/>
            <person name="Nielsen X.C."/>
            <person name="Skovgaard O."/>
            <person name="Fuursted K."/>
            <person name="Christensen J.J."/>
        </authorList>
    </citation>
    <scope>NUCLEOTIDE SEQUENCE [LARGE SCALE GENOMIC DNA]</scope>
    <source>
        <strain evidence="8">CCUG43001</strain>
    </source>
</reference>
<evidence type="ECO:0008006" key="9">
    <source>
        <dbReference type="Google" id="ProtNLM"/>
    </source>
</evidence>
<dbReference type="EMBL" id="CP014160">
    <property type="protein sequence ID" value="AMB94534.1"/>
    <property type="molecule type" value="Genomic_DNA"/>
</dbReference>
<protein>
    <recommendedName>
        <fullName evidence="9">Response regulator</fullName>
    </recommendedName>
</protein>
<organism evidence="7 8">
    <name type="scientific">Aerococcus sanguinicola</name>
    <dbReference type="NCBI Taxonomy" id="119206"/>
    <lineage>
        <taxon>Bacteria</taxon>
        <taxon>Bacillati</taxon>
        <taxon>Bacillota</taxon>
        <taxon>Bacilli</taxon>
        <taxon>Lactobacillales</taxon>
        <taxon>Aerococcaceae</taxon>
        <taxon>Aerococcus</taxon>
    </lineage>
</organism>
<evidence type="ECO:0000256" key="1">
    <source>
        <dbReference type="ARBA" id="ARBA00023015"/>
    </source>
</evidence>
<keyword evidence="1" id="KW-0805">Transcription regulation</keyword>
<dbReference type="RefSeq" id="WP_067975431.1">
    <property type="nucleotide sequence ID" value="NZ_CP014160.1"/>
</dbReference>
<dbReference type="PRINTS" id="PR00032">
    <property type="entry name" value="HTHARAC"/>
</dbReference>
<evidence type="ECO:0000259" key="6">
    <source>
        <dbReference type="PROSITE" id="PS50110"/>
    </source>
</evidence>
<dbReference type="PANTHER" id="PTHR43280:SF28">
    <property type="entry name" value="HTH-TYPE TRANSCRIPTIONAL ACTIVATOR RHAS"/>
    <property type="match status" value="1"/>
</dbReference>
<feature type="modified residue" description="4-aspartylphosphate" evidence="4">
    <location>
        <position position="55"/>
    </location>
</feature>
<accession>A0A0X8FCC6</accession>
<dbReference type="InterPro" id="IPR020449">
    <property type="entry name" value="Tscrpt_reg_AraC-type_HTH"/>
</dbReference>
<dbReference type="SMART" id="SM00342">
    <property type="entry name" value="HTH_ARAC"/>
    <property type="match status" value="1"/>
</dbReference>
<keyword evidence="4" id="KW-0597">Phosphoprotein</keyword>
<dbReference type="PROSITE" id="PS50110">
    <property type="entry name" value="RESPONSE_REGULATORY"/>
    <property type="match status" value="1"/>
</dbReference>
<dbReference type="GO" id="GO:0003700">
    <property type="term" value="F:DNA-binding transcription factor activity"/>
    <property type="evidence" value="ECO:0007669"/>
    <property type="project" value="InterPro"/>
</dbReference>
<dbReference type="CDD" id="cd17536">
    <property type="entry name" value="REC_YesN-like"/>
    <property type="match status" value="1"/>
</dbReference>
<evidence type="ECO:0000256" key="4">
    <source>
        <dbReference type="PROSITE-ProRule" id="PRU00169"/>
    </source>
</evidence>
<dbReference type="InterPro" id="IPR009057">
    <property type="entry name" value="Homeodomain-like_sf"/>
</dbReference>
<dbReference type="GO" id="GO:0043565">
    <property type="term" value="F:sequence-specific DNA binding"/>
    <property type="evidence" value="ECO:0007669"/>
    <property type="project" value="InterPro"/>
</dbReference>
<dbReference type="KEGG" id="asan:AWM72_07115"/>
<dbReference type="InterPro" id="IPR018060">
    <property type="entry name" value="HTH_AraC"/>
</dbReference>
<dbReference type="SUPFAM" id="SSF46689">
    <property type="entry name" value="Homeodomain-like"/>
    <property type="match status" value="1"/>
</dbReference>
<keyword evidence="3" id="KW-0804">Transcription</keyword>
<sequence>MYRIVIVEDEEWIRKWLVYGVDYAQLGALVVGEASNGQEGAALIRDSQPDLVLTDITMPFMGAFEMFDAVSDLTFEKIIISGYNDFANAKAAIRYGVVNFVTKPIDEEELLASVREALSRLAPEEERQGLADELLSGLVADPDALVQEVLAYVHTHFKEKLTMARMAKVLVYSESYLYRKIKASLTVSLSDYIQRYRISQAVQLLEAQEDLRISDLATDLGFSDYNYFDQVFKKYVGMTPTAFRKGGQDEKTD</sequence>
<evidence type="ECO:0000256" key="2">
    <source>
        <dbReference type="ARBA" id="ARBA00023125"/>
    </source>
</evidence>
<reference evidence="7 8" key="1">
    <citation type="journal article" date="2016" name="Genome Announc.">
        <title>Complete Genome Sequences of Aerococcus christensenii CCUG 28831T, Aerococcus sanguinicola CCUG 43001T, Aerococcus urinae CCUG 36881T, Aerococcus urinaeequi CCUG 28094T, Aerococcus urinaehominis CCUG 42038 BT, and Aerococcus viridans CCUG 4311T.</title>
        <authorList>
            <person name="Carkaci D."/>
            <person name="Dargis R."/>
            <person name="Nielsen X.C."/>
            <person name="Skovgaard O."/>
            <person name="Fuursted K."/>
            <person name="Christensen J.J."/>
        </authorList>
    </citation>
    <scope>NUCLEOTIDE SEQUENCE [LARGE SCALE GENOMIC DNA]</scope>
    <source>
        <strain evidence="7 8">CCUG43001</strain>
    </source>
</reference>